<dbReference type="Gene3D" id="2.130.10.10">
    <property type="entry name" value="YVTN repeat-like/Quinoprotein amine dehydrogenase"/>
    <property type="match status" value="1"/>
</dbReference>
<organism evidence="10 11">
    <name type="scientific">Lodderomyces beijingensis</name>
    <dbReference type="NCBI Taxonomy" id="1775926"/>
    <lineage>
        <taxon>Eukaryota</taxon>
        <taxon>Fungi</taxon>
        <taxon>Dikarya</taxon>
        <taxon>Ascomycota</taxon>
        <taxon>Saccharomycotina</taxon>
        <taxon>Pichiomycetes</taxon>
        <taxon>Debaryomycetaceae</taxon>
        <taxon>Candida/Lodderomyces clade</taxon>
        <taxon>Lodderomyces</taxon>
    </lineage>
</organism>
<dbReference type="Pfam" id="PF21032">
    <property type="entry name" value="PROPPIN"/>
    <property type="match status" value="1"/>
</dbReference>
<keyword evidence="6" id="KW-0653">Protein transport</keyword>
<evidence type="ECO:0000256" key="1">
    <source>
        <dbReference type="ARBA" id="ARBA00004184"/>
    </source>
</evidence>
<dbReference type="InterPro" id="IPR015943">
    <property type="entry name" value="WD40/YVTN_repeat-like_dom_sf"/>
</dbReference>
<evidence type="ECO:0000256" key="2">
    <source>
        <dbReference type="ARBA" id="ARBA00022448"/>
    </source>
</evidence>
<accession>A0ABP0ZLX9</accession>
<evidence type="ECO:0000256" key="7">
    <source>
        <dbReference type="ARBA" id="ARBA00025740"/>
    </source>
</evidence>
<reference evidence="10 11" key="1">
    <citation type="submission" date="2024-03" db="EMBL/GenBank/DDBJ databases">
        <authorList>
            <person name="Brejova B."/>
        </authorList>
    </citation>
    <scope>NUCLEOTIDE SEQUENCE [LARGE SCALE GENOMIC DNA]</scope>
    <source>
        <strain evidence="10 11">CBS 14171</strain>
    </source>
</reference>
<sequence>MAMASVSASASARARARARINDLAFNSDYSCISVSTDEGHKIFNCEPFGEIYSSSNASLRKSLSNSLEEELITSNAGGQNKDPDIYPTVFLKMLFSTSLTVIVPQTESNNLLKIYNLKQHLKIVDLTFSTRIVDVKLNRKRLVVVLGNGEVHIYDLSCIKLVKILRLSVDEAKYTTFIGDLSSSDSSWLSLPISLIADSKDLVEEESGTRTSRSGSLVTGVTYPNTIAESKLNLDEYIAMTPKNHDSNIMGTPTSNITLEDLQKDSHGWVLVYDTINLKPSIIFKAHDSGIAKISMSHKSHKIATASVKGTILRVFEIEKKKNTNAESSGGCGFSIVSVKNLRRGHNTTKVNTISFNNDDSLLGCGSESNTVHLFEMRSKDGEDADDDANSRSRNNSWSEYEDQSDGEANVSSTEDLNESLANLLFSKPSDSNPPSDQSQQQQSQSQSSQQQEMRQPQQSKQSQPQEQPSQEPQEQSQSQQETKKSWFNKTKKKLLDNQYTNSIFKKIPYKDYLENLIWEPPRRSFAYIKLPEPHHSEQPGSNHKYEIGFCGDMIFVASHESGIFYHYQLPKKKMTMVSVPSAHAEDREKREECVLVNKYELA</sequence>
<comment type="similarity">
    <text evidence="7">Belongs to the WD repeat PROPPIN family.</text>
</comment>
<dbReference type="RefSeq" id="XP_066829805.1">
    <property type="nucleotide sequence ID" value="XM_066972913.1"/>
</dbReference>
<dbReference type="Proteomes" id="UP001497383">
    <property type="component" value="Chromosome 3"/>
</dbReference>
<keyword evidence="11" id="KW-1185">Reference proteome</keyword>
<evidence type="ECO:0000256" key="3">
    <source>
        <dbReference type="ARBA" id="ARBA00022554"/>
    </source>
</evidence>
<dbReference type="InterPro" id="IPR048720">
    <property type="entry name" value="PROPPIN"/>
</dbReference>
<keyword evidence="4" id="KW-0853">WD repeat</keyword>
<dbReference type="GeneID" id="92208063"/>
<keyword evidence="2" id="KW-0813">Transport</keyword>
<evidence type="ECO:0000256" key="4">
    <source>
        <dbReference type="ARBA" id="ARBA00022574"/>
    </source>
</evidence>
<evidence type="ECO:0000256" key="5">
    <source>
        <dbReference type="ARBA" id="ARBA00022737"/>
    </source>
</evidence>
<keyword evidence="3" id="KW-0926">Vacuole</keyword>
<feature type="region of interest" description="Disordered" evidence="9">
    <location>
        <begin position="380"/>
        <end position="485"/>
    </location>
</feature>
<dbReference type="EMBL" id="OZ022407">
    <property type="protein sequence ID" value="CAK9438643.1"/>
    <property type="molecule type" value="Genomic_DNA"/>
</dbReference>
<evidence type="ECO:0000313" key="10">
    <source>
        <dbReference type="EMBL" id="CAK9438643.1"/>
    </source>
</evidence>
<keyword evidence="5" id="KW-0677">Repeat</keyword>
<feature type="compositionally biased region" description="Low complexity" evidence="9">
    <location>
        <begin position="427"/>
        <end position="485"/>
    </location>
</feature>
<name>A0ABP0ZLX9_9ASCO</name>
<evidence type="ECO:0000313" key="11">
    <source>
        <dbReference type="Proteomes" id="UP001497383"/>
    </source>
</evidence>
<dbReference type="SUPFAM" id="SSF50978">
    <property type="entry name" value="WD40 repeat-like"/>
    <property type="match status" value="1"/>
</dbReference>
<dbReference type="InterPro" id="IPR036322">
    <property type="entry name" value="WD40_repeat_dom_sf"/>
</dbReference>
<evidence type="ECO:0008006" key="12">
    <source>
        <dbReference type="Google" id="ProtNLM"/>
    </source>
</evidence>
<evidence type="ECO:0000256" key="9">
    <source>
        <dbReference type="SAM" id="MobiDB-lite"/>
    </source>
</evidence>
<dbReference type="PANTHER" id="PTHR11227">
    <property type="entry name" value="WD-REPEAT PROTEIN INTERACTING WITH PHOSPHOINOSIDES WIPI -RELATED"/>
    <property type="match status" value="1"/>
</dbReference>
<proteinExistence type="inferred from homology"/>
<dbReference type="InterPro" id="IPR001680">
    <property type="entry name" value="WD40_rpt"/>
</dbReference>
<dbReference type="Pfam" id="PF00400">
    <property type="entry name" value="WD40"/>
    <property type="match status" value="1"/>
</dbReference>
<gene>
    <name evidence="10" type="ORF">LODBEIA_P28670</name>
</gene>
<protein>
    <recommendedName>
        <fullName evidence="12">Autophagy-related protein 21</fullName>
    </recommendedName>
</protein>
<evidence type="ECO:0000256" key="6">
    <source>
        <dbReference type="ARBA" id="ARBA00022927"/>
    </source>
</evidence>
<comment type="subcellular location">
    <subcellularLocation>
        <location evidence="1">Endomembrane system</location>
        <topology evidence="1">Peripheral membrane protein</topology>
    </subcellularLocation>
    <subcellularLocation>
        <location evidence="8">Vacuole membrane</location>
    </subcellularLocation>
</comment>
<dbReference type="SMART" id="SM00320">
    <property type="entry name" value="WD40"/>
    <property type="match status" value="3"/>
</dbReference>
<evidence type="ECO:0000256" key="8">
    <source>
        <dbReference type="ARBA" id="ARBA00037813"/>
    </source>
</evidence>